<dbReference type="PANTHER" id="PTHR43135:SF3">
    <property type="entry name" value="ALPHA-D-RIBOSE 1-METHYLPHOSPHONATE 5-TRIPHOSPHATE DIPHOSPHATASE"/>
    <property type="match status" value="1"/>
</dbReference>
<sequence>MVRANFSARSTAFLGRPDTVPRVSRLAIGVDGLFDGEQSLDGPTLVLVEDGRIVGVQPGAEAPDGWTTRRHDGTAMPGLIDAHVHLCADGGPGALERVMDFSQGEVRATIEASLRRHLAAGVTTVRDLGDYQDAVLEWRSRNSPGLPTVVASGTPITSVGGHCAALGGEARGVAEIRAAVRRRAERGADIVKLMGSGGVLTPGTDTMNPQFTEVEVRAAVDEAHRAGLPITAHAHALDAVRQAVAAGVDGIEHCTCLTRDGVRVDDALLAALAEAGTAVCATLGSDPDVVVPPEIIAVAARAGITEAALRDAAVRLHRGGIRLVAGSDGGIGPAKPHGLLPFTLEEYVLAGLPATAALRAATSAAAEACGLPDRKGRLRAGYDADLLIVPGDPARDITALRKPVATYLAGLPQ</sequence>
<gene>
    <name evidence="2" type="ORF">FXF69_39705</name>
</gene>
<keyword evidence="2" id="KW-0378">Hydrolase</keyword>
<evidence type="ECO:0000313" key="3">
    <source>
        <dbReference type="Proteomes" id="UP000323380"/>
    </source>
</evidence>
<dbReference type="InterPro" id="IPR006680">
    <property type="entry name" value="Amidohydro-rel"/>
</dbReference>
<dbReference type="InterPro" id="IPR011059">
    <property type="entry name" value="Metal-dep_hydrolase_composite"/>
</dbReference>
<dbReference type="PANTHER" id="PTHR43135">
    <property type="entry name" value="ALPHA-D-RIBOSE 1-METHYLPHOSPHONATE 5-TRIPHOSPHATE DIPHOSPHATASE"/>
    <property type="match status" value="1"/>
</dbReference>
<dbReference type="Gene3D" id="2.30.40.10">
    <property type="entry name" value="Urease, subunit C, domain 1"/>
    <property type="match status" value="1"/>
</dbReference>
<protein>
    <submittedName>
        <fullName evidence="2">Amidohydrolase family protein</fullName>
    </submittedName>
</protein>
<dbReference type="InterPro" id="IPR051781">
    <property type="entry name" value="Metallo-dep_Hydrolase"/>
</dbReference>
<dbReference type="STRING" id="1220554.GCA_001552135_03186"/>
<keyword evidence="3" id="KW-1185">Reference proteome</keyword>
<evidence type="ECO:0000259" key="1">
    <source>
        <dbReference type="Pfam" id="PF01979"/>
    </source>
</evidence>
<dbReference type="GO" id="GO:0016810">
    <property type="term" value="F:hydrolase activity, acting on carbon-nitrogen (but not peptide) bonds"/>
    <property type="evidence" value="ECO:0007669"/>
    <property type="project" value="InterPro"/>
</dbReference>
<evidence type="ECO:0000313" key="2">
    <source>
        <dbReference type="EMBL" id="TYB40169.1"/>
    </source>
</evidence>
<dbReference type="Proteomes" id="UP000323380">
    <property type="component" value="Unassembled WGS sequence"/>
</dbReference>
<dbReference type="SUPFAM" id="SSF51338">
    <property type="entry name" value="Composite domain of metallo-dependent hydrolases"/>
    <property type="match status" value="1"/>
</dbReference>
<dbReference type="AlphaFoldDB" id="A0A5D0N733"/>
<comment type="caution">
    <text evidence="2">The sequence shown here is derived from an EMBL/GenBank/DDBJ whole genome shotgun (WGS) entry which is preliminary data.</text>
</comment>
<reference evidence="2 3" key="1">
    <citation type="submission" date="2019-08" db="EMBL/GenBank/DDBJ databases">
        <title>Actinomadura sp. nov. CYP1-5 isolated from mountain soil.</title>
        <authorList>
            <person name="Songsumanus A."/>
            <person name="Kuncharoen N."/>
            <person name="Kudo T."/>
            <person name="Yuki M."/>
            <person name="Igarashi Y."/>
            <person name="Tanasupawat S."/>
        </authorList>
    </citation>
    <scope>NUCLEOTIDE SEQUENCE [LARGE SCALE GENOMIC DNA]</scope>
    <source>
        <strain evidence="2 3">JCM 14158</strain>
    </source>
</reference>
<dbReference type="Gene3D" id="3.20.20.140">
    <property type="entry name" value="Metal-dependent hydrolases"/>
    <property type="match status" value="1"/>
</dbReference>
<dbReference type="EMBL" id="VSFG01000013">
    <property type="protein sequence ID" value="TYB40169.1"/>
    <property type="molecule type" value="Genomic_DNA"/>
</dbReference>
<feature type="domain" description="Amidohydrolase-related" evidence="1">
    <location>
        <begin position="75"/>
        <end position="402"/>
    </location>
</feature>
<proteinExistence type="predicted"/>
<dbReference type="InterPro" id="IPR032466">
    <property type="entry name" value="Metal_Hydrolase"/>
</dbReference>
<dbReference type="Pfam" id="PF01979">
    <property type="entry name" value="Amidohydro_1"/>
    <property type="match status" value="1"/>
</dbReference>
<dbReference type="SUPFAM" id="SSF51556">
    <property type="entry name" value="Metallo-dependent hydrolases"/>
    <property type="match status" value="1"/>
</dbReference>
<organism evidence="2 3">
    <name type="scientific">Actinomadura chibensis</name>
    <dbReference type="NCBI Taxonomy" id="392828"/>
    <lineage>
        <taxon>Bacteria</taxon>
        <taxon>Bacillati</taxon>
        <taxon>Actinomycetota</taxon>
        <taxon>Actinomycetes</taxon>
        <taxon>Streptosporangiales</taxon>
        <taxon>Thermomonosporaceae</taxon>
        <taxon>Actinomadura</taxon>
    </lineage>
</organism>
<name>A0A5D0N733_9ACTN</name>
<accession>A0A5D0N733</accession>